<sequence length="339" mass="39088">MPQEYCSHVFNLFALILSRACYWERSMTRKPSRELIGYGIDLWEMLSYMRSVIVTQSHTFPQLAASFVKFTRAYHDLYARRDKYPKLQTTQLGYLVMYTWVHRVNDGVDDATLHIIDHLCKDSASTTRNAFCRKVIGYCGGPDAIAQRFNQELQRPDLHSEAFGACLRALCLFGEPPAGDSFVPALVKCDIFKSLYESLLTHVTGDYHEWMAIRKLPTLLWAMYSQCVEPTSPETYRHIEYLFAFMGRAAMLGPVHDSADGVCTDQWVYICDTVCLHTLVAKKSEPKRVFLEDTIRRYWQPTIDFLNKYRSQHPESRANGNWAKTMNAWVKLGNALTCN</sequence>
<name>A0A4Y9YXX9_9AGAM</name>
<evidence type="ECO:0000313" key="1">
    <source>
        <dbReference type="EMBL" id="TFY66528.1"/>
    </source>
</evidence>
<comment type="caution">
    <text evidence="1">The sequence shown here is derived from an EMBL/GenBank/DDBJ whole genome shotgun (WGS) entry which is preliminary data.</text>
</comment>
<keyword evidence="2" id="KW-1185">Reference proteome</keyword>
<evidence type="ECO:0000313" key="2">
    <source>
        <dbReference type="Proteomes" id="UP000298327"/>
    </source>
</evidence>
<protein>
    <submittedName>
        <fullName evidence="1">Uncharacterized protein</fullName>
    </submittedName>
</protein>
<dbReference type="OrthoDB" id="10379792at2759"/>
<accession>A0A4Y9YXX9</accession>
<reference evidence="1 2" key="1">
    <citation type="submission" date="2019-02" db="EMBL/GenBank/DDBJ databases">
        <title>Genome sequencing of the rare red list fungi Dentipellis fragilis.</title>
        <authorList>
            <person name="Buettner E."/>
            <person name="Kellner H."/>
        </authorList>
    </citation>
    <scope>NUCLEOTIDE SEQUENCE [LARGE SCALE GENOMIC DNA]</scope>
    <source>
        <strain evidence="1 2">DSM 105465</strain>
    </source>
</reference>
<dbReference type="Proteomes" id="UP000298327">
    <property type="component" value="Unassembled WGS sequence"/>
</dbReference>
<dbReference type="EMBL" id="SEOQ01000239">
    <property type="protein sequence ID" value="TFY66528.1"/>
    <property type="molecule type" value="Genomic_DNA"/>
</dbReference>
<dbReference type="AlphaFoldDB" id="A0A4Y9YXX9"/>
<proteinExistence type="predicted"/>
<organism evidence="1 2">
    <name type="scientific">Dentipellis fragilis</name>
    <dbReference type="NCBI Taxonomy" id="205917"/>
    <lineage>
        <taxon>Eukaryota</taxon>
        <taxon>Fungi</taxon>
        <taxon>Dikarya</taxon>
        <taxon>Basidiomycota</taxon>
        <taxon>Agaricomycotina</taxon>
        <taxon>Agaricomycetes</taxon>
        <taxon>Russulales</taxon>
        <taxon>Hericiaceae</taxon>
        <taxon>Dentipellis</taxon>
    </lineage>
</organism>
<gene>
    <name evidence="1" type="ORF">EVG20_g4552</name>
</gene>